<dbReference type="AlphaFoldDB" id="A0A8T2YDY9"/>
<organism evidence="1 2">
    <name type="scientific">Populus deltoides</name>
    <name type="common">Eastern poplar</name>
    <name type="synonym">Eastern cottonwood</name>
    <dbReference type="NCBI Taxonomy" id="3696"/>
    <lineage>
        <taxon>Eukaryota</taxon>
        <taxon>Viridiplantae</taxon>
        <taxon>Streptophyta</taxon>
        <taxon>Embryophyta</taxon>
        <taxon>Tracheophyta</taxon>
        <taxon>Spermatophyta</taxon>
        <taxon>Magnoliopsida</taxon>
        <taxon>eudicotyledons</taxon>
        <taxon>Gunneridae</taxon>
        <taxon>Pentapetalae</taxon>
        <taxon>rosids</taxon>
        <taxon>fabids</taxon>
        <taxon>Malpighiales</taxon>
        <taxon>Salicaceae</taxon>
        <taxon>Saliceae</taxon>
        <taxon>Populus</taxon>
    </lineage>
</organism>
<protein>
    <submittedName>
        <fullName evidence="1">Uncharacterized protein</fullName>
    </submittedName>
</protein>
<dbReference type="GO" id="GO:0016811">
    <property type="term" value="F:hydrolase activity, acting on carbon-nitrogen (but not peptide) bonds, in linear amides"/>
    <property type="evidence" value="ECO:0007669"/>
    <property type="project" value="InterPro"/>
</dbReference>
<dbReference type="Proteomes" id="UP000807159">
    <property type="component" value="Chromosome 7"/>
</dbReference>
<reference evidence="1" key="1">
    <citation type="journal article" date="2021" name="J. Hered.">
        <title>Genome Assembly of Salicaceae Populus deltoides (Eastern Cottonwood) I-69 Based on Nanopore Sequencing and Hi-C Technologies.</title>
        <authorList>
            <person name="Bai S."/>
            <person name="Wu H."/>
            <person name="Zhang J."/>
            <person name="Pan Z."/>
            <person name="Zhao W."/>
            <person name="Li Z."/>
            <person name="Tong C."/>
        </authorList>
    </citation>
    <scope>NUCLEOTIDE SEQUENCE</scope>
    <source>
        <tissue evidence="1">Leaf</tissue>
    </source>
</reference>
<evidence type="ECO:0000313" key="1">
    <source>
        <dbReference type="EMBL" id="KAH8503247.1"/>
    </source>
</evidence>
<dbReference type="InterPro" id="IPR004304">
    <property type="entry name" value="FmdA_AmdA"/>
</dbReference>
<sequence length="86" mass="9454">VHYLSFPIRVLDKDENPAKPGDLLAVEICNLGPLPRDDWGFAAYHLTEKMEMYLLLSCCPCEGRISGIVDSPNAGATFAVPINSYL</sequence>
<name>A0A8T2YDY9_POPDE</name>
<evidence type="ECO:0000313" key="2">
    <source>
        <dbReference type="Proteomes" id="UP000807159"/>
    </source>
</evidence>
<dbReference type="PANTHER" id="PTHR31891">
    <property type="entry name" value="FORMAMIDASE C869.04-RELATED"/>
    <property type="match status" value="1"/>
</dbReference>
<gene>
    <name evidence="1" type="ORF">H0E87_014512</name>
</gene>
<dbReference type="EMBL" id="JACEGQ020000007">
    <property type="protein sequence ID" value="KAH8503247.1"/>
    <property type="molecule type" value="Genomic_DNA"/>
</dbReference>
<dbReference type="PANTHER" id="PTHR31891:SF1">
    <property type="entry name" value="FORMAMIDASE C869.04-RELATED"/>
    <property type="match status" value="1"/>
</dbReference>
<keyword evidence="2" id="KW-1185">Reference proteome</keyword>
<accession>A0A8T2YDY9</accession>
<dbReference type="SUPFAM" id="SSF141130">
    <property type="entry name" value="Acetamidase/Formamidase-like"/>
    <property type="match status" value="1"/>
</dbReference>
<comment type="caution">
    <text evidence="1">The sequence shown here is derived from an EMBL/GenBank/DDBJ whole genome shotgun (WGS) entry which is preliminary data.</text>
</comment>
<dbReference type="Pfam" id="PF03069">
    <property type="entry name" value="FmdA_AmdA"/>
    <property type="match status" value="2"/>
</dbReference>
<proteinExistence type="predicted"/>
<feature type="non-terminal residue" evidence="1">
    <location>
        <position position="86"/>
    </location>
</feature>